<gene>
    <name evidence="1" type="ORF">PPRIM_AZ9-3.1.T1180007</name>
</gene>
<organism evidence="1 2">
    <name type="scientific">Paramecium primaurelia</name>
    <dbReference type="NCBI Taxonomy" id="5886"/>
    <lineage>
        <taxon>Eukaryota</taxon>
        <taxon>Sar</taxon>
        <taxon>Alveolata</taxon>
        <taxon>Ciliophora</taxon>
        <taxon>Intramacronucleata</taxon>
        <taxon>Oligohymenophorea</taxon>
        <taxon>Peniculida</taxon>
        <taxon>Parameciidae</taxon>
        <taxon>Paramecium</taxon>
    </lineage>
</organism>
<dbReference type="Proteomes" id="UP000688137">
    <property type="component" value="Unassembled WGS sequence"/>
</dbReference>
<proteinExistence type="predicted"/>
<protein>
    <submittedName>
        <fullName evidence="1">Uncharacterized protein</fullName>
    </submittedName>
</protein>
<sequence>MTDEDRNILKNQKLILKIHFSLKNEIQTKNTMQISIAVANSAIGSNYIKNRPQFSYQSRAYIQIDEKQDWASFQIIRTSKQLWKIFKHTNNANLWDFRFRTYSEQNMNDQCVIRAKSYSFALHQITPVSQTIPVENLSLQN</sequence>
<keyword evidence="2" id="KW-1185">Reference proteome</keyword>
<reference evidence="1" key="1">
    <citation type="submission" date="2021-01" db="EMBL/GenBank/DDBJ databases">
        <authorList>
            <consortium name="Genoscope - CEA"/>
            <person name="William W."/>
        </authorList>
    </citation>
    <scope>NUCLEOTIDE SEQUENCE</scope>
</reference>
<evidence type="ECO:0000313" key="1">
    <source>
        <dbReference type="EMBL" id="CAD8102253.1"/>
    </source>
</evidence>
<dbReference type="EMBL" id="CAJJDM010000121">
    <property type="protein sequence ID" value="CAD8102253.1"/>
    <property type="molecule type" value="Genomic_DNA"/>
</dbReference>
<name>A0A8S1PHY7_PARPR</name>
<accession>A0A8S1PHY7</accession>
<dbReference type="AlphaFoldDB" id="A0A8S1PHY7"/>
<evidence type="ECO:0000313" key="2">
    <source>
        <dbReference type="Proteomes" id="UP000688137"/>
    </source>
</evidence>
<comment type="caution">
    <text evidence="1">The sequence shown here is derived from an EMBL/GenBank/DDBJ whole genome shotgun (WGS) entry which is preliminary data.</text>
</comment>